<accession>A0A7R9CSR2</accession>
<evidence type="ECO:0000313" key="1">
    <source>
        <dbReference type="EMBL" id="CAD7401846.1"/>
    </source>
</evidence>
<gene>
    <name evidence="1" type="ORF">TCEB3V08_LOCUS6212</name>
</gene>
<protein>
    <submittedName>
        <fullName evidence="1">Uncharacterized protein</fullName>
    </submittedName>
</protein>
<dbReference type="EMBL" id="OC318407">
    <property type="protein sequence ID" value="CAD7401846.1"/>
    <property type="molecule type" value="Genomic_DNA"/>
</dbReference>
<proteinExistence type="predicted"/>
<dbReference type="AlphaFoldDB" id="A0A7R9CSR2"/>
<reference evidence="1" key="1">
    <citation type="submission" date="2020-11" db="EMBL/GenBank/DDBJ databases">
        <authorList>
            <person name="Tran Van P."/>
        </authorList>
    </citation>
    <scope>NUCLEOTIDE SEQUENCE</scope>
</reference>
<organism evidence="1">
    <name type="scientific">Timema cristinae</name>
    <name type="common">Walking stick</name>
    <dbReference type="NCBI Taxonomy" id="61476"/>
    <lineage>
        <taxon>Eukaryota</taxon>
        <taxon>Metazoa</taxon>
        <taxon>Ecdysozoa</taxon>
        <taxon>Arthropoda</taxon>
        <taxon>Hexapoda</taxon>
        <taxon>Insecta</taxon>
        <taxon>Pterygota</taxon>
        <taxon>Neoptera</taxon>
        <taxon>Polyneoptera</taxon>
        <taxon>Phasmatodea</taxon>
        <taxon>Timematodea</taxon>
        <taxon>Timematoidea</taxon>
        <taxon>Timematidae</taxon>
        <taxon>Timema</taxon>
    </lineage>
</organism>
<sequence length="354" mass="39509">MQCPLVIAEHTSNRQRAEMIKVELNITSLLLVNKSWHEAMRYFFPRFDVESPIPERELNTTLSSILKVELEEVNPHLRRGRVENHLGKTTPSHPTEIRTSISPSSAVELNTTSALANYATETGLQPRKGVSPMPHDLIRPELLQHINQLDGSMEVALLCATRLPLLGTKCGTGGRKGGIWFKRRGFDTRVYWGDVVQEEGHRVLLPVRVIRLSTNYANGLGNGKVELKEVNQHFRGGRVENHLGKTIPSSPDRDSNLDLPVLSSRAQHVKRFYTAKTMGNSKDAVSRNAEILLKANVTLAHEGDQMQDADRETTILSPSPTPHGTSTVTFTTTTTTNTTTTTTVHEDHYRRSNT</sequence>
<name>A0A7R9CSR2_TIMCR</name>